<evidence type="ECO:0000313" key="7">
    <source>
        <dbReference type="Proteomes" id="UP001500556"/>
    </source>
</evidence>
<evidence type="ECO:0000313" key="6">
    <source>
        <dbReference type="EMBL" id="GAA4728663.1"/>
    </source>
</evidence>
<sequence>MSESSVQDPEELGRVARDLVETRGVAPTLRAVVGKAAALLSCPWAVVAVTQTLTDKPARLTASTDEDLAAKIAGIAGASGASPGITAFEAGKVVVCADLAISDEYPDYCKGMLAQTPVKSVLSVPLQSADGPLGVLTCYADRRDAFDESAVEVARTLGDLAVLAIEAALGEDEADNLQMALLRSRTIGAAIGILMERRQLNADDAFTLLGRVSQRTNTKLAEVAAELVETGNLPDRPWCA</sequence>
<evidence type="ECO:0000256" key="1">
    <source>
        <dbReference type="ARBA" id="ARBA00022679"/>
    </source>
</evidence>
<keyword evidence="7" id="KW-1185">Reference proteome</keyword>
<comment type="caution">
    <text evidence="6">The sequence shown here is derived from an EMBL/GenBank/DDBJ whole genome shotgun (WGS) entry which is preliminary data.</text>
</comment>
<evidence type="ECO:0000256" key="4">
    <source>
        <dbReference type="ARBA" id="ARBA00023163"/>
    </source>
</evidence>
<gene>
    <name evidence="6" type="ORF">GCM10025782_29280</name>
</gene>
<keyword evidence="2" id="KW-0418">Kinase</keyword>
<dbReference type="SMART" id="SM00065">
    <property type="entry name" value="GAF"/>
    <property type="match status" value="1"/>
</dbReference>
<dbReference type="SUPFAM" id="SSF55781">
    <property type="entry name" value="GAF domain-like"/>
    <property type="match status" value="1"/>
</dbReference>
<evidence type="ECO:0000256" key="3">
    <source>
        <dbReference type="ARBA" id="ARBA00023015"/>
    </source>
</evidence>
<dbReference type="PIRSF" id="PIRSF036625">
    <property type="entry name" value="GAF_ANTAR"/>
    <property type="match status" value="1"/>
</dbReference>
<reference evidence="7" key="1">
    <citation type="journal article" date="2019" name="Int. J. Syst. Evol. Microbiol.">
        <title>The Global Catalogue of Microorganisms (GCM) 10K type strain sequencing project: providing services to taxonomists for standard genome sequencing and annotation.</title>
        <authorList>
            <consortium name="The Broad Institute Genomics Platform"/>
            <consortium name="The Broad Institute Genome Sequencing Center for Infectious Disease"/>
            <person name="Wu L."/>
            <person name="Ma J."/>
        </authorList>
    </citation>
    <scope>NUCLEOTIDE SEQUENCE [LARGE SCALE GENOMIC DNA]</scope>
    <source>
        <strain evidence="7">JCM 18961</strain>
    </source>
</reference>
<dbReference type="InterPro" id="IPR012074">
    <property type="entry name" value="GAF_ANTAR"/>
</dbReference>
<dbReference type="InterPro" id="IPR029016">
    <property type="entry name" value="GAF-like_dom_sf"/>
</dbReference>
<dbReference type="Pfam" id="PF13185">
    <property type="entry name" value="GAF_2"/>
    <property type="match status" value="1"/>
</dbReference>
<dbReference type="InterPro" id="IPR011006">
    <property type="entry name" value="CheY-like_superfamily"/>
</dbReference>
<dbReference type="Gene3D" id="3.30.450.40">
    <property type="match status" value="1"/>
</dbReference>
<dbReference type="PROSITE" id="PS50921">
    <property type="entry name" value="ANTAR"/>
    <property type="match status" value="1"/>
</dbReference>
<feature type="domain" description="ANTAR" evidence="5">
    <location>
        <begin position="167"/>
        <end position="228"/>
    </location>
</feature>
<dbReference type="InterPro" id="IPR005561">
    <property type="entry name" value="ANTAR"/>
</dbReference>
<dbReference type="Pfam" id="PF03861">
    <property type="entry name" value="ANTAR"/>
    <property type="match status" value="1"/>
</dbReference>
<evidence type="ECO:0000256" key="2">
    <source>
        <dbReference type="ARBA" id="ARBA00022777"/>
    </source>
</evidence>
<proteinExistence type="predicted"/>
<keyword evidence="3" id="KW-0805">Transcription regulation</keyword>
<keyword evidence="1" id="KW-0808">Transferase</keyword>
<dbReference type="SUPFAM" id="SSF52172">
    <property type="entry name" value="CheY-like"/>
    <property type="match status" value="1"/>
</dbReference>
<dbReference type="EMBL" id="BAABLO010000012">
    <property type="protein sequence ID" value="GAA4728663.1"/>
    <property type="molecule type" value="Genomic_DNA"/>
</dbReference>
<dbReference type="Proteomes" id="UP001500556">
    <property type="component" value="Unassembled WGS sequence"/>
</dbReference>
<evidence type="ECO:0000259" key="5">
    <source>
        <dbReference type="PROSITE" id="PS50921"/>
    </source>
</evidence>
<name>A0ABP8YFC6_9MICO</name>
<dbReference type="InterPro" id="IPR003018">
    <property type="entry name" value="GAF"/>
</dbReference>
<keyword evidence="4" id="KW-0804">Transcription</keyword>
<dbReference type="SMART" id="SM01012">
    <property type="entry name" value="ANTAR"/>
    <property type="match status" value="1"/>
</dbReference>
<dbReference type="RefSeq" id="WP_345504488.1">
    <property type="nucleotide sequence ID" value="NZ_BAABLO010000012.1"/>
</dbReference>
<dbReference type="Gene3D" id="1.10.10.10">
    <property type="entry name" value="Winged helix-like DNA-binding domain superfamily/Winged helix DNA-binding domain"/>
    <property type="match status" value="1"/>
</dbReference>
<accession>A0ABP8YFC6</accession>
<organism evidence="6 7">
    <name type="scientific">Pedococcus ginsenosidimutans</name>
    <dbReference type="NCBI Taxonomy" id="490570"/>
    <lineage>
        <taxon>Bacteria</taxon>
        <taxon>Bacillati</taxon>
        <taxon>Actinomycetota</taxon>
        <taxon>Actinomycetes</taxon>
        <taxon>Micrococcales</taxon>
        <taxon>Intrasporangiaceae</taxon>
        <taxon>Pedococcus</taxon>
    </lineage>
</organism>
<protein>
    <submittedName>
        <fullName evidence="6">GAF and ANTAR domain-containing protein</fullName>
    </submittedName>
</protein>
<dbReference type="InterPro" id="IPR036388">
    <property type="entry name" value="WH-like_DNA-bd_sf"/>
</dbReference>